<keyword evidence="4" id="KW-1185">Reference proteome</keyword>
<protein>
    <recommendedName>
        <fullName evidence="2">Inactive STAND domain-containing protein</fullName>
    </recommendedName>
</protein>
<keyword evidence="1" id="KW-0175">Coiled coil</keyword>
<organism evidence="3 4">
    <name type="scientific">Scytonema hofmannii FACHB-248</name>
    <dbReference type="NCBI Taxonomy" id="1842502"/>
    <lineage>
        <taxon>Bacteria</taxon>
        <taxon>Bacillati</taxon>
        <taxon>Cyanobacteriota</taxon>
        <taxon>Cyanophyceae</taxon>
        <taxon>Nostocales</taxon>
        <taxon>Scytonemataceae</taxon>
        <taxon>Scytonema</taxon>
    </lineage>
</organism>
<evidence type="ECO:0000259" key="2">
    <source>
        <dbReference type="Pfam" id="PF19995"/>
    </source>
</evidence>
<evidence type="ECO:0000256" key="1">
    <source>
        <dbReference type="SAM" id="Coils"/>
    </source>
</evidence>
<dbReference type="Proteomes" id="UP000660380">
    <property type="component" value="Unassembled WGS sequence"/>
</dbReference>
<dbReference type="EMBL" id="JACJTA010000016">
    <property type="protein sequence ID" value="MBD2604886.1"/>
    <property type="molecule type" value="Genomic_DNA"/>
</dbReference>
<proteinExistence type="predicted"/>
<sequence>MCSAHTPKHDALQDQYELLCEKLTKLRRDCAIAADTLIRFQLDKQIEQTEAEIDHLANQLDNLERASCSERLYKALLQLGYRKQAQNFRKFAEAESVAAFLIHGCTPDYGQRWLLNRLVIKHVPKSISGKTVRIDLNRIARRSDVAALWRELSNRVGLGRQGTPAEIAERVYQWWQTQSVLLIFYDVDFLPEPYLQELIRDFWLPLATKARGNLANASQFQLLMFMVDYAGCADGWNMPFAERFEATWKPDNPVKLPVIAEFSEHELTNWLEHEADELPSKLTDEVGETVEKILENSDNGIPEPVMAEICRLSDCDWYEHEEKWLKF</sequence>
<dbReference type="InterPro" id="IPR045475">
    <property type="entry name" value="iSTAND"/>
</dbReference>
<name>A0ABR8GN80_9CYAN</name>
<evidence type="ECO:0000313" key="4">
    <source>
        <dbReference type="Proteomes" id="UP000660380"/>
    </source>
</evidence>
<evidence type="ECO:0000313" key="3">
    <source>
        <dbReference type="EMBL" id="MBD2604886.1"/>
    </source>
</evidence>
<accession>A0ABR8GN80</accession>
<feature type="domain" description="Inactive STAND" evidence="2">
    <location>
        <begin position="76"/>
        <end position="227"/>
    </location>
</feature>
<reference evidence="3 4" key="1">
    <citation type="journal article" date="2020" name="ISME J.">
        <title>Comparative genomics reveals insights into cyanobacterial evolution and habitat adaptation.</title>
        <authorList>
            <person name="Chen M.Y."/>
            <person name="Teng W.K."/>
            <person name="Zhao L."/>
            <person name="Hu C.X."/>
            <person name="Zhou Y.K."/>
            <person name="Han B.P."/>
            <person name="Song L.R."/>
            <person name="Shu W.S."/>
        </authorList>
    </citation>
    <scope>NUCLEOTIDE SEQUENCE [LARGE SCALE GENOMIC DNA]</scope>
    <source>
        <strain evidence="3 4">FACHB-248</strain>
    </source>
</reference>
<gene>
    <name evidence="3" type="ORF">H6G81_10195</name>
</gene>
<dbReference type="Pfam" id="PF19995">
    <property type="entry name" value="iSTAND"/>
    <property type="match status" value="1"/>
</dbReference>
<comment type="caution">
    <text evidence="3">The sequence shown here is derived from an EMBL/GenBank/DDBJ whole genome shotgun (WGS) entry which is preliminary data.</text>
</comment>
<feature type="coiled-coil region" evidence="1">
    <location>
        <begin position="9"/>
        <end position="66"/>
    </location>
</feature>